<evidence type="ECO:0000313" key="13">
    <source>
        <dbReference type="EMBL" id="OWF41195.1"/>
    </source>
</evidence>
<keyword evidence="13" id="KW-0548">Nucleotidyltransferase</keyword>
<dbReference type="InterPro" id="IPR036873">
    <property type="entry name" value="Rhodanese-like_dom_sf"/>
</dbReference>
<comment type="pathway">
    <text evidence="11">tRNA modification; 5-methoxycarbonylmethyl-2-thiouridine-tRNA biosynthesis.</text>
</comment>
<evidence type="ECO:0000256" key="11">
    <source>
        <dbReference type="HAMAP-Rule" id="MF_03049"/>
    </source>
</evidence>
<dbReference type="Proteomes" id="UP000242188">
    <property type="component" value="Unassembled WGS sequence"/>
</dbReference>
<keyword evidence="6 11" id="KW-0547">Nucleotide-binding</keyword>
<organism evidence="13 14">
    <name type="scientific">Mizuhopecten yessoensis</name>
    <name type="common">Japanese scallop</name>
    <name type="synonym">Patinopecten yessoensis</name>
    <dbReference type="NCBI Taxonomy" id="6573"/>
    <lineage>
        <taxon>Eukaryota</taxon>
        <taxon>Metazoa</taxon>
        <taxon>Spiralia</taxon>
        <taxon>Lophotrochozoa</taxon>
        <taxon>Mollusca</taxon>
        <taxon>Bivalvia</taxon>
        <taxon>Autobranchia</taxon>
        <taxon>Pteriomorphia</taxon>
        <taxon>Pectinida</taxon>
        <taxon>Pectinoidea</taxon>
        <taxon>Pectinidae</taxon>
        <taxon>Mizuhopecten</taxon>
    </lineage>
</organism>
<dbReference type="GO" id="GO:0042292">
    <property type="term" value="F:URM1 activating enzyme activity"/>
    <property type="evidence" value="ECO:0007669"/>
    <property type="project" value="TreeGrafter"/>
</dbReference>
<dbReference type="HAMAP" id="MF_03049">
    <property type="entry name" value="MOCS3_Uba4"/>
    <property type="match status" value="1"/>
</dbReference>
<dbReference type="GO" id="GO:0070566">
    <property type="term" value="F:adenylyltransferase activity"/>
    <property type="evidence" value="ECO:0007669"/>
    <property type="project" value="InterPro"/>
</dbReference>
<evidence type="ECO:0000259" key="12">
    <source>
        <dbReference type="PROSITE" id="PS50206"/>
    </source>
</evidence>
<protein>
    <recommendedName>
        <fullName evidence="11">Adenylyltransferase and sulfurtransferase MOCS3 homolog</fullName>
    </recommendedName>
    <alternativeName>
        <fullName evidence="11">UBA4 homolog</fullName>
    </alternativeName>
    <alternativeName>
        <fullName evidence="11">Ubiquitin-like protein activator 4 homolog</fullName>
    </alternativeName>
    <domain>
        <recommendedName>
            <fullName evidence="11">Adenylyltransferase</fullName>
            <ecNumber evidence="11">2.7.7.-</ecNumber>
        </recommendedName>
    </domain>
    <domain>
        <recommendedName>
            <fullName evidence="11">Sulfurtransferase</fullName>
            <ecNumber evidence="11">2.8.1.-</ecNumber>
        </recommendedName>
    </domain>
</protein>
<dbReference type="PROSITE" id="PS50206">
    <property type="entry name" value="RHODANESE_3"/>
    <property type="match status" value="1"/>
</dbReference>
<evidence type="ECO:0000256" key="4">
    <source>
        <dbReference type="ARBA" id="ARBA00022694"/>
    </source>
</evidence>
<dbReference type="PANTHER" id="PTHR10953">
    <property type="entry name" value="UBIQUITIN-ACTIVATING ENZYME E1"/>
    <property type="match status" value="1"/>
</dbReference>
<keyword evidence="10 11" id="KW-0511">Multifunctional enzyme</keyword>
<evidence type="ECO:0000256" key="8">
    <source>
        <dbReference type="ARBA" id="ARBA00022840"/>
    </source>
</evidence>
<comment type="similarity">
    <text evidence="11">In the N-terminal section; belongs to the HesA/MoeB/ThiF family. UBA4 subfamily.</text>
</comment>
<dbReference type="STRING" id="6573.A0A210PXI6"/>
<evidence type="ECO:0000256" key="7">
    <source>
        <dbReference type="ARBA" id="ARBA00022833"/>
    </source>
</evidence>
<dbReference type="EMBL" id="NEDP02005416">
    <property type="protein sequence ID" value="OWF41195.1"/>
    <property type="molecule type" value="Genomic_DNA"/>
</dbReference>
<keyword evidence="8 11" id="KW-0067">ATP-binding</keyword>
<feature type="binding site" evidence="11">
    <location>
        <position position="91"/>
    </location>
    <ligand>
        <name>ATP</name>
        <dbReference type="ChEBI" id="CHEBI:30616"/>
    </ligand>
</feature>
<dbReference type="SUPFAM" id="SSF69572">
    <property type="entry name" value="Activating enzymes of the ubiquitin-like proteins"/>
    <property type="match status" value="1"/>
</dbReference>
<keyword evidence="3 11" id="KW-0808">Transferase</keyword>
<evidence type="ECO:0000256" key="6">
    <source>
        <dbReference type="ARBA" id="ARBA00022741"/>
    </source>
</evidence>
<feature type="binding site" evidence="11">
    <location>
        <begin position="119"/>
        <end position="123"/>
    </location>
    <ligand>
        <name>ATP</name>
        <dbReference type="ChEBI" id="CHEBI:30616"/>
    </ligand>
</feature>
<evidence type="ECO:0000256" key="3">
    <source>
        <dbReference type="ARBA" id="ARBA00022679"/>
    </source>
</evidence>
<dbReference type="GO" id="GO:0005524">
    <property type="term" value="F:ATP binding"/>
    <property type="evidence" value="ECO:0007669"/>
    <property type="project" value="UniProtKB-KW"/>
</dbReference>
<feature type="binding site" evidence="11">
    <location>
        <position position="296"/>
    </location>
    <ligand>
        <name>Zn(2+)</name>
        <dbReference type="ChEBI" id="CHEBI:29105"/>
    </ligand>
</feature>
<dbReference type="Pfam" id="PF00581">
    <property type="entry name" value="Rhodanese"/>
    <property type="match status" value="1"/>
</dbReference>
<dbReference type="InterPro" id="IPR000594">
    <property type="entry name" value="ThiF_NAD_FAD-bd"/>
</dbReference>
<feature type="binding site" evidence="11">
    <location>
        <position position="136"/>
    </location>
    <ligand>
        <name>ATP</name>
        <dbReference type="ChEBI" id="CHEBI:30616"/>
    </ligand>
</feature>
<comment type="cofactor">
    <cofactor evidence="11">
        <name>Zn(2+)</name>
        <dbReference type="ChEBI" id="CHEBI:29105"/>
    </cofactor>
    <text evidence="11">Binds 1 zinc ion per subunit.</text>
</comment>
<comment type="subcellular location">
    <subcellularLocation>
        <location evidence="1">Cytoplasm</location>
        <location evidence="1">Cytosol</location>
    </subcellularLocation>
</comment>
<keyword evidence="5 11" id="KW-0479">Metal-binding</keyword>
<dbReference type="NCBIfam" id="NF004281">
    <property type="entry name" value="PRK05690.1"/>
    <property type="match status" value="1"/>
</dbReference>
<dbReference type="EC" id="2.8.1.-" evidence="11"/>
<comment type="caution">
    <text evidence="13">The sequence shown here is derived from an EMBL/GenBank/DDBJ whole genome shotgun (WGS) entry which is preliminary data.</text>
</comment>
<evidence type="ECO:0000256" key="10">
    <source>
        <dbReference type="ARBA" id="ARBA00023268"/>
    </source>
</evidence>
<dbReference type="AlphaFoldDB" id="A0A210PXI6"/>
<dbReference type="GO" id="GO:0005829">
    <property type="term" value="C:cytosol"/>
    <property type="evidence" value="ECO:0007669"/>
    <property type="project" value="UniProtKB-SubCell"/>
</dbReference>
<name>A0A210PXI6_MIZYE</name>
<evidence type="ECO:0000256" key="2">
    <source>
        <dbReference type="ARBA" id="ARBA00022490"/>
    </source>
</evidence>
<keyword evidence="4 11" id="KW-0819">tRNA processing</keyword>
<dbReference type="Gene3D" id="3.40.50.720">
    <property type="entry name" value="NAD(P)-binding Rossmann-like Domain"/>
    <property type="match status" value="1"/>
</dbReference>
<dbReference type="Pfam" id="PF00899">
    <property type="entry name" value="ThiF"/>
    <property type="match status" value="1"/>
</dbReference>
<evidence type="ECO:0000313" key="14">
    <source>
        <dbReference type="Proteomes" id="UP000242188"/>
    </source>
</evidence>
<dbReference type="GO" id="GO:0006777">
    <property type="term" value="P:Mo-molybdopterin cofactor biosynthetic process"/>
    <property type="evidence" value="ECO:0007669"/>
    <property type="project" value="UniProtKB-UniRule"/>
</dbReference>
<reference evidence="13 14" key="1">
    <citation type="journal article" date="2017" name="Nat. Ecol. Evol.">
        <title>Scallop genome provides insights into evolution of bilaterian karyotype and development.</title>
        <authorList>
            <person name="Wang S."/>
            <person name="Zhang J."/>
            <person name="Jiao W."/>
            <person name="Li J."/>
            <person name="Xun X."/>
            <person name="Sun Y."/>
            <person name="Guo X."/>
            <person name="Huan P."/>
            <person name="Dong B."/>
            <person name="Zhang L."/>
            <person name="Hu X."/>
            <person name="Sun X."/>
            <person name="Wang J."/>
            <person name="Zhao C."/>
            <person name="Wang Y."/>
            <person name="Wang D."/>
            <person name="Huang X."/>
            <person name="Wang R."/>
            <person name="Lv J."/>
            <person name="Li Y."/>
            <person name="Zhang Z."/>
            <person name="Liu B."/>
            <person name="Lu W."/>
            <person name="Hui Y."/>
            <person name="Liang J."/>
            <person name="Zhou Z."/>
            <person name="Hou R."/>
            <person name="Li X."/>
            <person name="Liu Y."/>
            <person name="Li H."/>
            <person name="Ning X."/>
            <person name="Lin Y."/>
            <person name="Zhao L."/>
            <person name="Xing Q."/>
            <person name="Dou J."/>
            <person name="Li Y."/>
            <person name="Mao J."/>
            <person name="Guo H."/>
            <person name="Dou H."/>
            <person name="Li T."/>
            <person name="Mu C."/>
            <person name="Jiang W."/>
            <person name="Fu Q."/>
            <person name="Fu X."/>
            <person name="Miao Y."/>
            <person name="Liu J."/>
            <person name="Yu Q."/>
            <person name="Li R."/>
            <person name="Liao H."/>
            <person name="Li X."/>
            <person name="Kong Y."/>
            <person name="Jiang Z."/>
            <person name="Chourrout D."/>
            <person name="Li R."/>
            <person name="Bao Z."/>
        </authorList>
    </citation>
    <scope>NUCLEOTIDE SEQUENCE [LARGE SCALE GENOMIC DNA]</scope>
    <source>
        <strain evidence="13 14">PY_sf001</strain>
    </source>
</reference>
<feature type="binding site" evidence="11">
    <location>
        <position position="224"/>
    </location>
    <ligand>
        <name>Zn(2+)</name>
        <dbReference type="ChEBI" id="CHEBI:29105"/>
    </ligand>
</feature>
<feature type="binding site" evidence="11">
    <location>
        <begin position="180"/>
        <end position="181"/>
    </location>
    <ligand>
        <name>ATP</name>
        <dbReference type="ChEBI" id="CHEBI:30616"/>
    </ligand>
</feature>
<dbReference type="GO" id="GO:0032447">
    <property type="term" value="P:protein urmylation"/>
    <property type="evidence" value="ECO:0007669"/>
    <property type="project" value="TreeGrafter"/>
</dbReference>
<dbReference type="GO" id="GO:0002143">
    <property type="term" value="P:tRNA wobble position uridine thiolation"/>
    <property type="evidence" value="ECO:0007669"/>
    <property type="project" value="InterPro"/>
</dbReference>
<keyword evidence="2 11" id="KW-0963">Cytoplasm</keyword>
<dbReference type="InterPro" id="IPR045886">
    <property type="entry name" value="ThiF/MoeB/HesA"/>
</dbReference>
<feature type="domain" description="Rhodanese" evidence="12">
    <location>
        <begin position="346"/>
        <end position="447"/>
    </location>
</feature>
<dbReference type="OrthoDB" id="10261062at2759"/>
<feature type="binding site" evidence="11">
    <location>
        <position position="221"/>
    </location>
    <ligand>
        <name>Zn(2+)</name>
        <dbReference type="ChEBI" id="CHEBI:29105"/>
    </ligand>
</feature>
<evidence type="ECO:0000256" key="1">
    <source>
        <dbReference type="ARBA" id="ARBA00004514"/>
    </source>
</evidence>
<evidence type="ECO:0000256" key="9">
    <source>
        <dbReference type="ARBA" id="ARBA00023150"/>
    </source>
</evidence>
<keyword evidence="14" id="KW-1185">Reference proteome</keyword>
<accession>A0A210PXI6</accession>
<evidence type="ECO:0000256" key="5">
    <source>
        <dbReference type="ARBA" id="ARBA00022723"/>
    </source>
</evidence>
<feature type="active site" description="Glycyl thioester intermediate; for adenylyltransferase activity" evidence="11">
    <location>
        <position position="238"/>
    </location>
</feature>
<dbReference type="EC" id="2.7.7.-" evidence="11"/>
<dbReference type="InterPro" id="IPR028885">
    <property type="entry name" value="MOCS3/Uba4"/>
</dbReference>
<dbReference type="FunFam" id="3.40.50.720:FF:000206">
    <property type="entry name" value="Adenylyltransferase and sulfurtransferase MOCS3"/>
    <property type="match status" value="1"/>
</dbReference>
<dbReference type="GO" id="GO:0046872">
    <property type="term" value="F:metal ion binding"/>
    <property type="evidence" value="ECO:0007669"/>
    <property type="project" value="UniProtKB-KW"/>
</dbReference>
<dbReference type="Gene3D" id="3.40.250.10">
    <property type="entry name" value="Rhodanese-like domain"/>
    <property type="match status" value="1"/>
</dbReference>
<dbReference type="PANTHER" id="PTHR10953:SF102">
    <property type="entry name" value="ADENYLYLTRANSFERASE AND SULFURTRANSFERASE MOCS3"/>
    <property type="match status" value="1"/>
</dbReference>
<keyword evidence="7 11" id="KW-0862">Zinc</keyword>
<gene>
    <name evidence="13" type="ORF">KP79_PYT09839</name>
</gene>
<dbReference type="FunFam" id="3.40.250.10:FF:000014">
    <property type="entry name" value="Adenylyltransferase and sulfurtransferase MOCS3"/>
    <property type="match status" value="1"/>
</dbReference>
<dbReference type="UniPathway" id="UPA00988"/>
<feature type="binding site" evidence="11">
    <location>
        <position position="112"/>
    </location>
    <ligand>
        <name>ATP</name>
        <dbReference type="ChEBI" id="CHEBI:30616"/>
    </ligand>
</feature>
<feature type="binding site" evidence="11">
    <location>
        <position position="299"/>
    </location>
    <ligand>
        <name>Zn(2+)</name>
        <dbReference type="ChEBI" id="CHEBI:29105"/>
    </ligand>
</feature>
<proteinExistence type="inferred from homology"/>
<keyword evidence="9 11" id="KW-0501">Molybdenum cofactor biosynthesis</keyword>
<sequence>MMETEDSDLRKLLKEKDDEIERLKKLLTIKTPAVVEEKDIFVQSDDRPAVREKLNNAEISRYSRQLILPEIGVKGQLSISSASVLVVGAGGLGCPSSIYLAAAGIGRIGLVDYDEVELTNLHRQILHTEAKVGVTKSASAAHACKSLNSHVECIPYHLQLNSSNALQLIKQYDIVLDATDNVATRYLLNDACILANKPLVSGSALRFEGQLTVYNYDGGPCYRCLYPKPPPPETVTNCSDGGVLGVVPGTIGCLQALEAIKIAAGIGPSFSQVMLMFDGLDGTFRRIKLRGRQPSCPLCGTQPSITQLIDYEQFCGARADDKDKCLKVLDPAHRITVHEYNKMLETGSNHILVDVRTEVEMDICRLPHQPINIPINRIGQEESIATIQRRLTISEEKPSVVVVCRRGNDSQIAVETLLKCFKDSDLDIKDIRGGLHAWAKHIDTNFPVY</sequence>
<dbReference type="InterPro" id="IPR001763">
    <property type="entry name" value="Rhodanese-like_dom"/>
</dbReference>
<dbReference type="InterPro" id="IPR035985">
    <property type="entry name" value="Ubiquitin-activating_enz"/>
</dbReference>
<dbReference type="GO" id="GO:0004792">
    <property type="term" value="F:thiosulfate-cyanide sulfurtransferase activity"/>
    <property type="evidence" value="ECO:0007669"/>
    <property type="project" value="TreeGrafter"/>
</dbReference>
<dbReference type="CDD" id="cd00757">
    <property type="entry name" value="ThiF_MoeB_HesA_family"/>
    <property type="match status" value="1"/>
</dbReference>
<comment type="function">
    <text evidence="11">Plays a central role in 2-thiolation of mcm(5)S(2)U at tRNA wobble positions of cytosolic tRNA(Lys), tRNA(Glu) and tRNA(Gln). Acts by mediating the C-terminal thiocarboxylation of the sulfur carrier URM1. Its N-terminus first activates URM1 as acyl-adenylate (-COAMP), then the persulfide sulfur on the catalytic cysteine is transferred to URM1 to form thiocarboxylation (-COSH) of its C-terminus. The reaction probably involves hydrogen sulfide that is generated from the persulfide intermediate and that acts as nucleophile towards URM1. Subsequently, a transient disulfide bond is formed. Does not use thiosulfate as sulfur donor; NFS1 probably acting as a sulfur donor for thiocarboxylation reactions.</text>
</comment>
<dbReference type="SMART" id="SM00450">
    <property type="entry name" value="RHOD"/>
    <property type="match status" value="1"/>
</dbReference>
<feature type="active site" description="Cysteine persulfide intermediate; for sulfurtransferase activity" evidence="11">
    <location>
        <position position="404"/>
    </location>
</feature>